<dbReference type="InterPro" id="IPR038107">
    <property type="entry name" value="Glycos_transf_N_sf"/>
</dbReference>
<feature type="active site" description="Proton acceptor" evidence="9">
    <location>
        <position position="62"/>
    </location>
</feature>
<feature type="site" description="Transition state stabilizer" evidence="10">
    <location>
        <position position="132"/>
    </location>
</feature>
<dbReference type="RefSeq" id="WP_173058792.1">
    <property type="nucleotide sequence ID" value="NZ_AP022853.1"/>
</dbReference>
<dbReference type="GO" id="GO:0009244">
    <property type="term" value="P:lipopolysaccharide core region biosynthetic process"/>
    <property type="evidence" value="ECO:0007669"/>
    <property type="project" value="UniProtKB-UniRule"/>
</dbReference>
<evidence type="ECO:0000256" key="6">
    <source>
        <dbReference type="ARBA" id="ARBA00022679"/>
    </source>
</evidence>
<dbReference type="Pfam" id="PF00534">
    <property type="entry name" value="Glycos_transf_1"/>
    <property type="match status" value="1"/>
</dbReference>
<comment type="subcellular location">
    <subcellularLocation>
        <location evidence="1">Cell envelope</location>
    </subcellularLocation>
    <subcellularLocation>
        <location evidence="11">Cell membrane</location>
    </subcellularLocation>
</comment>
<evidence type="ECO:0000313" key="14">
    <source>
        <dbReference type="EMBL" id="BCB25216.1"/>
    </source>
</evidence>
<keyword evidence="15" id="KW-1185">Reference proteome</keyword>
<feature type="site" description="Transition state stabilizer" evidence="10">
    <location>
        <position position="208"/>
    </location>
</feature>
<comment type="similarity">
    <text evidence="11">Belongs to the glycosyltransferase group 1 family.</text>
</comment>
<comment type="function">
    <text evidence="11">Involved in lipopolysaccharide (LPS) biosynthesis. Catalyzes the transfer of 3-deoxy-D-manno-octulosonate (Kdo) residue(s) from CMP-Kdo to lipid IV(A), the tetraacyldisaccharide-1,4'-bisphosphate precursor of lipid A.</text>
</comment>
<evidence type="ECO:0000259" key="13">
    <source>
        <dbReference type="Pfam" id="PF04413"/>
    </source>
</evidence>
<evidence type="ECO:0000259" key="12">
    <source>
        <dbReference type="Pfam" id="PF00534"/>
    </source>
</evidence>
<name>A0A6F8V886_9PROT</name>
<evidence type="ECO:0000256" key="11">
    <source>
        <dbReference type="RuleBase" id="RU365103"/>
    </source>
</evidence>
<feature type="domain" description="3-deoxy-D-manno-octulosonic-acid transferase N-terminal" evidence="13">
    <location>
        <begin position="35"/>
        <end position="211"/>
    </location>
</feature>
<dbReference type="InterPro" id="IPR007507">
    <property type="entry name" value="Glycos_transf_N"/>
</dbReference>
<comment type="catalytic activity">
    <reaction evidence="8 11">
        <text>lipid IVA (E. coli) + CMP-3-deoxy-beta-D-manno-octulosonate = alpha-Kdo-(2-&gt;6)-lipid IVA (E. coli) + CMP + H(+)</text>
        <dbReference type="Rhea" id="RHEA:28066"/>
        <dbReference type="ChEBI" id="CHEBI:15378"/>
        <dbReference type="ChEBI" id="CHEBI:58603"/>
        <dbReference type="ChEBI" id="CHEBI:60364"/>
        <dbReference type="ChEBI" id="CHEBI:60377"/>
        <dbReference type="ChEBI" id="CHEBI:85987"/>
        <dbReference type="EC" id="2.4.99.12"/>
    </reaction>
</comment>
<evidence type="ECO:0000256" key="10">
    <source>
        <dbReference type="PIRSR" id="PIRSR639901-2"/>
    </source>
</evidence>
<dbReference type="EMBL" id="AP022853">
    <property type="protein sequence ID" value="BCB25216.1"/>
    <property type="molecule type" value="Genomic_DNA"/>
</dbReference>
<dbReference type="GO" id="GO:0043842">
    <property type="term" value="F:Kdo transferase activity"/>
    <property type="evidence" value="ECO:0007669"/>
    <property type="project" value="UniProtKB-EC"/>
</dbReference>
<keyword evidence="11" id="KW-0448">Lipopolysaccharide biosynthesis</keyword>
<dbReference type="AlphaFoldDB" id="A0A6F8V886"/>
<organism evidence="14 15">
    <name type="scientific">Sulfurimicrobium lacus</name>
    <dbReference type="NCBI Taxonomy" id="2715678"/>
    <lineage>
        <taxon>Bacteria</taxon>
        <taxon>Pseudomonadati</taxon>
        <taxon>Pseudomonadota</taxon>
        <taxon>Betaproteobacteria</taxon>
        <taxon>Nitrosomonadales</taxon>
        <taxon>Sulfuricellaceae</taxon>
        <taxon>Sulfurimicrobium</taxon>
    </lineage>
</organism>
<dbReference type="InterPro" id="IPR039901">
    <property type="entry name" value="Kdotransferase"/>
</dbReference>
<dbReference type="GO" id="GO:0005886">
    <property type="term" value="C:plasma membrane"/>
    <property type="evidence" value="ECO:0007669"/>
    <property type="project" value="UniProtKB-SubCell"/>
</dbReference>
<keyword evidence="11" id="KW-0472">Membrane</keyword>
<reference evidence="15" key="1">
    <citation type="submission" date="2020-03" db="EMBL/GenBank/DDBJ databases">
        <title>Complete genome sequence of sulfur-oxidizing bacterium skT11.</title>
        <authorList>
            <person name="Kanda M."/>
            <person name="Kojima H."/>
            <person name="Fukui M."/>
        </authorList>
    </citation>
    <scope>NUCLEOTIDE SEQUENCE [LARGE SCALE GENOMIC DNA]</scope>
    <source>
        <strain evidence="15">skT11</strain>
    </source>
</reference>
<evidence type="ECO:0000256" key="9">
    <source>
        <dbReference type="PIRSR" id="PIRSR639901-1"/>
    </source>
</evidence>
<dbReference type="Pfam" id="PF04413">
    <property type="entry name" value="Glycos_transf_N"/>
    <property type="match status" value="1"/>
</dbReference>
<dbReference type="Gene3D" id="3.40.50.2000">
    <property type="entry name" value="Glycogen Phosphorylase B"/>
    <property type="match status" value="1"/>
</dbReference>
<feature type="transmembrane region" description="Helical" evidence="11">
    <location>
        <begin position="6"/>
        <end position="25"/>
    </location>
</feature>
<keyword evidence="5" id="KW-0997">Cell inner membrane</keyword>
<evidence type="ECO:0000256" key="2">
    <source>
        <dbReference type="ARBA" id="ARBA00004713"/>
    </source>
</evidence>
<keyword evidence="11" id="KW-1133">Transmembrane helix</keyword>
<keyword evidence="11" id="KW-1003">Cell membrane</keyword>
<feature type="domain" description="Glycosyl transferase family 1" evidence="12">
    <location>
        <begin position="295"/>
        <end position="396"/>
    </location>
</feature>
<dbReference type="NCBIfam" id="NF004386">
    <property type="entry name" value="PRK05749.1-2"/>
    <property type="match status" value="1"/>
</dbReference>
<dbReference type="Proteomes" id="UP000502260">
    <property type="component" value="Chromosome"/>
</dbReference>
<dbReference type="EC" id="2.4.99.12" evidence="3 11"/>
<evidence type="ECO:0000313" key="15">
    <source>
        <dbReference type="Proteomes" id="UP000502260"/>
    </source>
</evidence>
<dbReference type="Gene3D" id="3.40.50.11720">
    <property type="entry name" value="3-Deoxy-D-manno-octulosonic-acid transferase, N-terminal domain"/>
    <property type="match status" value="1"/>
</dbReference>
<comment type="pathway">
    <text evidence="2 11">Bacterial outer membrane biogenesis; LPS core biosynthesis.</text>
</comment>
<dbReference type="KEGG" id="slac:SKTS_01020"/>
<keyword evidence="6 11" id="KW-0808">Transferase</keyword>
<sequence>MNWRRWLYAALLYLLLPYVVFHLLWRARRQPEYLQHWDERFGRYATRSMRPVIWLHTVSVGETRAAAPLIKALQASYPTHQILLTHMTPTGREAGEQLFGTDVLRCYLPYDYPFAVRRFLAHFRPQLGVLLETEIWPNLVQACHDAEVPLCLVNARLSQKSARRYARFGGLIQASLRQLTAVAAQTAEDAQRLTALGAQDVVVMGNLKYDIAPPDAALTLGRSLRQGFGPDRKVFLAASTRDGEEERILDALGGLTVPGLLTVIVPRHPQRFDEVAQLLERRGLRYQRRSARQAIAVETQVVLGDSMGEMFAYYAACDVAFIGGSLLPFGGQNLIEACSVGKPALLGRHTFNFADAAERAVEAGAALRVADEAELARALQKLLESAELRQRMGQAGLEFTCRHQGATGRVMALLQGLLPPSH</sequence>
<dbReference type="UniPathway" id="UPA00958"/>
<protein>
    <recommendedName>
        <fullName evidence="4 11">3-deoxy-D-manno-octulosonic acid transferase</fullName>
        <shortName evidence="11">Kdo transferase</shortName>
        <ecNumber evidence="3 11">2.4.99.12</ecNumber>
    </recommendedName>
    <alternativeName>
        <fullName evidence="7 11">Lipid IV(A) 3-deoxy-D-manno-octulosonic acid transferase</fullName>
    </alternativeName>
</protein>
<dbReference type="NCBIfam" id="NF004388">
    <property type="entry name" value="PRK05749.1-4"/>
    <property type="match status" value="1"/>
</dbReference>
<keyword evidence="11" id="KW-0812">Transmembrane</keyword>
<evidence type="ECO:0000256" key="3">
    <source>
        <dbReference type="ARBA" id="ARBA00012621"/>
    </source>
</evidence>
<evidence type="ECO:0000256" key="1">
    <source>
        <dbReference type="ARBA" id="ARBA00004196"/>
    </source>
</evidence>
<dbReference type="InterPro" id="IPR001296">
    <property type="entry name" value="Glyco_trans_1"/>
</dbReference>
<dbReference type="GO" id="GO:0030313">
    <property type="term" value="C:cell envelope"/>
    <property type="evidence" value="ECO:0007669"/>
    <property type="project" value="UniProtKB-SubCell"/>
</dbReference>
<evidence type="ECO:0000256" key="8">
    <source>
        <dbReference type="ARBA" id="ARBA00049183"/>
    </source>
</evidence>
<evidence type="ECO:0000256" key="4">
    <source>
        <dbReference type="ARBA" id="ARBA00019077"/>
    </source>
</evidence>
<dbReference type="FunFam" id="3.40.50.11720:FF:000001">
    <property type="entry name" value="3-deoxy-D-manno-octulosonic acid transferase"/>
    <property type="match status" value="1"/>
</dbReference>
<gene>
    <name evidence="14" type="primary">kdtA</name>
    <name evidence="14" type="ORF">SKTS_01020</name>
</gene>
<accession>A0A6F8V886</accession>
<evidence type="ECO:0000256" key="5">
    <source>
        <dbReference type="ARBA" id="ARBA00022519"/>
    </source>
</evidence>
<proteinExistence type="inferred from homology"/>
<dbReference type="PANTHER" id="PTHR42755:SF1">
    <property type="entry name" value="3-DEOXY-D-MANNO-OCTULOSONIC ACID TRANSFERASE, MITOCHONDRIAL-RELATED"/>
    <property type="match status" value="1"/>
</dbReference>
<evidence type="ECO:0000256" key="7">
    <source>
        <dbReference type="ARBA" id="ARBA00031445"/>
    </source>
</evidence>
<dbReference type="GO" id="GO:0009245">
    <property type="term" value="P:lipid A biosynthetic process"/>
    <property type="evidence" value="ECO:0007669"/>
    <property type="project" value="TreeGrafter"/>
</dbReference>
<dbReference type="PANTHER" id="PTHR42755">
    <property type="entry name" value="3-DEOXY-MANNO-OCTULOSONATE CYTIDYLYLTRANSFERASE"/>
    <property type="match status" value="1"/>
</dbReference>
<dbReference type="SUPFAM" id="SSF53756">
    <property type="entry name" value="UDP-Glycosyltransferase/glycogen phosphorylase"/>
    <property type="match status" value="1"/>
</dbReference>